<proteinExistence type="predicted"/>
<dbReference type="Proteomes" id="UP000681967">
    <property type="component" value="Unassembled WGS sequence"/>
</dbReference>
<keyword evidence="1" id="KW-0472">Membrane</keyword>
<accession>A0A815YQN3</accession>
<name>A0A815YQN3_9BILA</name>
<feature type="transmembrane region" description="Helical" evidence="1">
    <location>
        <begin position="5"/>
        <end position="23"/>
    </location>
</feature>
<keyword evidence="1" id="KW-1133">Transmembrane helix</keyword>
<evidence type="ECO:0000313" key="2">
    <source>
        <dbReference type="EMBL" id="CAF1572697.1"/>
    </source>
</evidence>
<evidence type="ECO:0000256" key="1">
    <source>
        <dbReference type="SAM" id="Phobius"/>
    </source>
</evidence>
<gene>
    <name evidence="3" type="ORF">BYL167_LOCUS75810</name>
    <name evidence="2" type="ORF">CJN711_LOCUS32099</name>
</gene>
<sequence>LINRICFHIFFIILGVGMCYIIYTSTIASVSFKGLQIDDKLMLISSNDTYHDLVVKEENVSFDINAILYNKFDVDIDDEIKNPAN</sequence>
<organism evidence="2 4">
    <name type="scientific">Rotaria magnacalcarata</name>
    <dbReference type="NCBI Taxonomy" id="392030"/>
    <lineage>
        <taxon>Eukaryota</taxon>
        <taxon>Metazoa</taxon>
        <taxon>Spiralia</taxon>
        <taxon>Gnathifera</taxon>
        <taxon>Rotifera</taxon>
        <taxon>Eurotatoria</taxon>
        <taxon>Bdelloidea</taxon>
        <taxon>Philodinida</taxon>
        <taxon>Philodinidae</taxon>
        <taxon>Rotaria</taxon>
    </lineage>
</organism>
<keyword evidence="1" id="KW-0812">Transmembrane</keyword>
<reference evidence="2" key="1">
    <citation type="submission" date="2021-02" db="EMBL/GenBank/DDBJ databases">
        <authorList>
            <person name="Nowell W R."/>
        </authorList>
    </citation>
    <scope>NUCLEOTIDE SEQUENCE</scope>
</reference>
<dbReference type="AlphaFoldDB" id="A0A815YQN3"/>
<evidence type="ECO:0000313" key="4">
    <source>
        <dbReference type="Proteomes" id="UP000663855"/>
    </source>
</evidence>
<dbReference type="EMBL" id="CAJNOV010015427">
    <property type="protein sequence ID" value="CAF1572697.1"/>
    <property type="molecule type" value="Genomic_DNA"/>
</dbReference>
<dbReference type="Proteomes" id="UP000663855">
    <property type="component" value="Unassembled WGS sequence"/>
</dbReference>
<comment type="caution">
    <text evidence="2">The sequence shown here is derived from an EMBL/GenBank/DDBJ whole genome shotgun (WGS) entry which is preliminary data.</text>
</comment>
<evidence type="ECO:0000313" key="3">
    <source>
        <dbReference type="EMBL" id="CAF5165484.1"/>
    </source>
</evidence>
<protein>
    <submittedName>
        <fullName evidence="2">Uncharacterized protein</fullName>
    </submittedName>
</protein>
<dbReference type="EMBL" id="CAJOBH010272056">
    <property type="protein sequence ID" value="CAF5165484.1"/>
    <property type="molecule type" value="Genomic_DNA"/>
</dbReference>
<feature type="non-terminal residue" evidence="2">
    <location>
        <position position="1"/>
    </location>
</feature>
<feature type="non-terminal residue" evidence="2">
    <location>
        <position position="85"/>
    </location>
</feature>